<accession>A0ABZ2FJU0</accession>
<dbReference type="Pfam" id="PF04978">
    <property type="entry name" value="MST"/>
    <property type="match status" value="1"/>
</dbReference>
<evidence type="ECO:0000256" key="1">
    <source>
        <dbReference type="SAM" id="MobiDB-lite"/>
    </source>
</evidence>
<evidence type="ECO:0000313" key="2">
    <source>
        <dbReference type="EMBL" id="WWF06393.1"/>
    </source>
</evidence>
<feature type="region of interest" description="Disordered" evidence="1">
    <location>
        <begin position="68"/>
        <end position="97"/>
    </location>
</feature>
<reference evidence="2 3" key="1">
    <citation type="submission" date="2022-09" db="EMBL/GenBank/DDBJ databases">
        <title>Complete genome sequence of Janibacter terrae strain COS04-44, PCL-degrading bacteria isolated from oil spilled coast.</title>
        <authorList>
            <person name="Park H."/>
            <person name="Kim J.Y."/>
            <person name="An S.H."/>
            <person name="Lee C.M."/>
            <person name="Weon H.-Y."/>
        </authorList>
    </citation>
    <scope>NUCLEOTIDE SEQUENCE [LARGE SCALE GENOMIC DNA]</scope>
    <source>
        <strain evidence="2 3">COS04-44</strain>
    </source>
</reference>
<dbReference type="Proteomes" id="UP001381003">
    <property type="component" value="Chromosome"/>
</dbReference>
<dbReference type="InterPro" id="IPR034660">
    <property type="entry name" value="DinB/YfiT-like"/>
</dbReference>
<dbReference type="SUPFAM" id="SSF109854">
    <property type="entry name" value="DinB/YfiT-like putative metalloenzymes"/>
    <property type="match status" value="1"/>
</dbReference>
<gene>
    <name evidence="2" type="ORF">N5P18_05840</name>
</gene>
<name>A0ABZ2FJU0_9MICO</name>
<dbReference type="Gene3D" id="1.20.120.450">
    <property type="entry name" value="dinb family like domain"/>
    <property type="match status" value="1"/>
</dbReference>
<organism evidence="2 3">
    <name type="scientific">Janibacter terrae</name>
    <dbReference type="NCBI Taxonomy" id="103817"/>
    <lineage>
        <taxon>Bacteria</taxon>
        <taxon>Bacillati</taxon>
        <taxon>Actinomycetota</taxon>
        <taxon>Actinomycetes</taxon>
        <taxon>Micrococcales</taxon>
        <taxon>Intrasporangiaceae</taxon>
        <taxon>Janibacter</taxon>
    </lineage>
</organism>
<keyword evidence="3" id="KW-1185">Reference proteome</keyword>
<protein>
    <submittedName>
        <fullName evidence="2">DinB family protein</fullName>
    </submittedName>
</protein>
<dbReference type="EMBL" id="CP104874">
    <property type="protein sequence ID" value="WWF06393.1"/>
    <property type="molecule type" value="Genomic_DNA"/>
</dbReference>
<evidence type="ECO:0000313" key="3">
    <source>
        <dbReference type="Proteomes" id="UP001381003"/>
    </source>
</evidence>
<dbReference type="RefSeq" id="WP_338538990.1">
    <property type="nucleotide sequence ID" value="NZ_CP104874.1"/>
</dbReference>
<sequence>MTGPASPERDGLLAALGAQRASVLAIVSDLDEASWRSSVVPSGWTPLGLLEHLGGAERLWGQVVLGGRVPPRSRPHAAEAGEEETGEEPSGFVSDREVDDVLTSYRDQCAQTDLVLEGLALDDRPPGVRHPDLPTPVTDVRDVVLHLVEETARHAGHLDIARELLDGRTGLGPR</sequence>
<proteinExistence type="predicted"/>
<dbReference type="InterPro" id="IPR007061">
    <property type="entry name" value="MST-like"/>
</dbReference>